<evidence type="ECO:0000313" key="1">
    <source>
        <dbReference type="EnsemblPlants" id="Solyc02g084037.1.1"/>
    </source>
</evidence>
<dbReference type="Proteomes" id="UP000004994">
    <property type="component" value="Chromosome 2"/>
</dbReference>
<organism evidence="1">
    <name type="scientific">Solanum lycopersicum</name>
    <name type="common">Tomato</name>
    <name type="synonym">Lycopersicon esculentum</name>
    <dbReference type="NCBI Taxonomy" id="4081"/>
    <lineage>
        <taxon>Eukaryota</taxon>
        <taxon>Viridiplantae</taxon>
        <taxon>Streptophyta</taxon>
        <taxon>Embryophyta</taxon>
        <taxon>Tracheophyta</taxon>
        <taxon>Spermatophyta</taxon>
        <taxon>Magnoliopsida</taxon>
        <taxon>eudicotyledons</taxon>
        <taxon>Gunneridae</taxon>
        <taxon>Pentapetalae</taxon>
        <taxon>asterids</taxon>
        <taxon>lamiids</taxon>
        <taxon>Solanales</taxon>
        <taxon>Solanaceae</taxon>
        <taxon>Solanoideae</taxon>
        <taxon>Solaneae</taxon>
        <taxon>Solanum</taxon>
        <taxon>Solanum subgen. Lycopersicon</taxon>
    </lineage>
</organism>
<keyword evidence="2" id="KW-1185">Reference proteome</keyword>
<dbReference type="EnsemblPlants" id="Solyc02g084037.1.1">
    <property type="protein sequence ID" value="Solyc02g084037.1.1"/>
    <property type="gene ID" value="Solyc02g084037.1"/>
</dbReference>
<reference evidence="1" key="1">
    <citation type="journal article" date="2012" name="Nature">
        <title>The tomato genome sequence provides insights into fleshy fruit evolution.</title>
        <authorList>
            <consortium name="Tomato Genome Consortium"/>
        </authorList>
    </citation>
    <scope>NUCLEOTIDE SEQUENCE [LARGE SCALE GENOMIC DNA]</scope>
    <source>
        <strain evidence="1">cv. Heinz 1706</strain>
    </source>
</reference>
<proteinExistence type="predicted"/>
<protein>
    <submittedName>
        <fullName evidence="1">Uncharacterized protein</fullName>
    </submittedName>
</protein>
<sequence length="202" mass="22989">MRIWRFSSINVRSNLAHDEVKNCCLAQRFGRVYEILGNVPFLGLSSLSHRQTVRSVALSECLRLFGASPSFHQLYVAIGIGTCYGMVDGNGPPERKPFVSQMFTKNKIISQLLWENHENHAVNKDIIKLSPNMVETSVREGRVLNPAIRNMNVKENRLLIGAPSLSLLRILSCIFGLEVTLDIPVNYEIRKKRCRPRVEKRN</sequence>
<dbReference type="AlphaFoldDB" id="A0A3Q7F6V1"/>
<accession>A0A3Q7F6V1</accession>
<dbReference type="Gramene" id="Solyc02g084037.1.1">
    <property type="protein sequence ID" value="Solyc02g084037.1.1"/>
    <property type="gene ID" value="Solyc02g084037.1"/>
</dbReference>
<dbReference type="InParanoid" id="A0A3Q7F6V1"/>
<reference evidence="1" key="2">
    <citation type="submission" date="2019-01" db="UniProtKB">
        <authorList>
            <consortium name="EnsemblPlants"/>
        </authorList>
    </citation>
    <scope>IDENTIFICATION</scope>
    <source>
        <strain evidence="1">cv. Heinz 1706</strain>
    </source>
</reference>
<name>A0A3Q7F6V1_SOLLC</name>
<evidence type="ECO:0000313" key="2">
    <source>
        <dbReference type="Proteomes" id="UP000004994"/>
    </source>
</evidence>